<reference evidence="1 2" key="1">
    <citation type="submission" date="2023-02" db="EMBL/GenBank/DDBJ databases">
        <title>LHISI_Scaffold_Assembly.</title>
        <authorList>
            <person name="Stuart O.P."/>
            <person name="Cleave R."/>
            <person name="Magrath M.J.L."/>
            <person name="Mikheyev A.S."/>
        </authorList>
    </citation>
    <scope>NUCLEOTIDE SEQUENCE [LARGE SCALE GENOMIC DNA]</scope>
    <source>
        <strain evidence="1">Daus_M_001</strain>
        <tissue evidence="1">Leg muscle</tissue>
    </source>
</reference>
<proteinExistence type="predicted"/>
<comment type="caution">
    <text evidence="1">The sequence shown here is derived from an EMBL/GenBank/DDBJ whole genome shotgun (WGS) entry which is preliminary data.</text>
</comment>
<dbReference type="SUPFAM" id="SSF57756">
    <property type="entry name" value="Retrovirus zinc finger-like domains"/>
    <property type="match status" value="1"/>
</dbReference>
<protein>
    <recommendedName>
        <fullName evidence="3">CCHC-type domain-containing protein</fullName>
    </recommendedName>
</protein>
<organism evidence="1 2">
    <name type="scientific">Dryococelus australis</name>
    <dbReference type="NCBI Taxonomy" id="614101"/>
    <lineage>
        <taxon>Eukaryota</taxon>
        <taxon>Metazoa</taxon>
        <taxon>Ecdysozoa</taxon>
        <taxon>Arthropoda</taxon>
        <taxon>Hexapoda</taxon>
        <taxon>Insecta</taxon>
        <taxon>Pterygota</taxon>
        <taxon>Neoptera</taxon>
        <taxon>Polyneoptera</taxon>
        <taxon>Phasmatodea</taxon>
        <taxon>Verophasmatodea</taxon>
        <taxon>Anareolatae</taxon>
        <taxon>Phasmatidae</taxon>
        <taxon>Eurycanthinae</taxon>
        <taxon>Dryococelus</taxon>
    </lineage>
</organism>
<evidence type="ECO:0008006" key="3">
    <source>
        <dbReference type="Google" id="ProtNLM"/>
    </source>
</evidence>
<name>A0ABQ9G108_9NEOP</name>
<gene>
    <name evidence="1" type="ORF">PR048_033693</name>
</gene>
<evidence type="ECO:0000313" key="1">
    <source>
        <dbReference type="EMBL" id="KAJ8866169.1"/>
    </source>
</evidence>
<dbReference type="EMBL" id="JARBHB010000017">
    <property type="protein sequence ID" value="KAJ8866169.1"/>
    <property type="molecule type" value="Genomic_DNA"/>
</dbReference>
<dbReference type="InterPro" id="IPR036875">
    <property type="entry name" value="Znf_CCHC_sf"/>
</dbReference>
<dbReference type="Gene3D" id="4.10.60.10">
    <property type="entry name" value="Zinc finger, CCHC-type"/>
    <property type="match status" value="1"/>
</dbReference>
<evidence type="ECO:0000313" key="2">
    <source>
        <dbReference type="Proteomes" id="UP001159363"/>
    </source>
</evidence>
<accession>A0ABQ9G108</accession>
<keyword evidence="2" id="KW-1185">Reference proteome</keyword>
<dbReference type="Proteomes" id="UP001159363">
    <property type="component" value="Chromosome 16"/>
</dbReference>
<sequence>MEIELVYQVQRVYDLLSDFIQSIKSFHDALCHSLRRNFAELHTLAVEVQSQPAISDSNRSGSFASGPRRSLEVMNEVTGYKIPHLKQNIKQPRSLRCANCAHFGHVAANCKANKQSFEERWCFRCNKVGHERCYCRCFQPPGKQQITGQTSGAASSLSNRIPRQFHKCLATITCGSRNF</sequence>